<dbReference type="Gene3D" id="2.60.40.1360">
    <property type="match status" value="1"/>
</dbReference>
<name>A0A7M7GDS8_NASVI</name>
<protein>
    <recommendedName>
        <fullName evidence="3 11">Alpha-mannosidase</fullName>
        <ecNumber evidence="11">3.2.1.-</ecNumber>
    </recommendedName>
</protein>
<dbReference type="InterPro" id="IPR011682">
    <property type="entry name" value="Glyco_hydro_38_C"/>
</dbReference>
<sequence length="1010" mass="115642">MRVVSLIIFLALGLLFAVGFGLGASIPRKEEDKRTCGYKSCTKSDPDKINIHLVAHTHDDVGWLKTVDQYYFGGRMNVQVAGVQYIIDSVVEALEQDPSRKFIYVETAFLWKWWQRQGEKKRNIMRNLINEGRLEIIGGGWSMNDEAVTHYHSMIDQYTWGFRRLNDTFGTCARPKTGWQIDPFGHSREQASMFAQMGFDGMLFGRLDYQDKNKRLKDKTGEFIWEASPSLGKSANLFTTMLYNNYGPPPGFCFDILCQDSEPMIDDVDSPDYNIAQRLESFLNYVKNQAKYYRSKNVILTMGGDFTYQYAEMYFKNMDKLIRYVNERNGTDYKAFYSTPSCYHKALNEENIKWPTKTDDFFPYSSDPHAFWTGYFSSRPTLKYFERIGNNFLQVAKQLSVLTDQPDTKELQLFREAMGVMQHHDAVTGTEKQHVAEDYARLLHHSMRNGEHLASKALNKWALKQYVPKPPEFHSCLLLNISSCAPSSDNSKFVVTVYNPTSQPLTTYVRVPVEGQTFGVRDFTGNKIVHQVVPIPEQVQKIPGRFSKANNELVFQAVKIAPLGFQSFYVDKSGPEFEAYQGDQPAYVQTMGGEYYNISVDAQGKVRVRSTKAANGLDFEQTFKYYEGAEGNNKVFVNRSSGAYIFRPKQNYTKDLPNTGTFQIFKGPLVEEIHQVINDWVSQVIRIYNGMDYVEFDWLVGPIPVKDKIGKEVITKYSSNLKNNDEFYTDSNGREMLKRKLNYRPTWEVELQEPISGNYYPVTTKISIQDENNKLRLSALTDRAQGGSSLKEGELELMVHRRLLSDDAFGVGEALNESAYGEGLVARGQHYLVGGSLTNLDELILREKELATELALRPWIFVTPTTESFKEWNEYYKMRDDGWIKPLPKNVRILTLEPWKDGEVLLRLEHLFEEGESPKYSVPAQVDLKEVFSGFTVQSVQETILGANQWMEDLQRLKWQPETNKVGDSEDSSSDDSSLLSGVDSTSITIRPMEIRTFVVKLAHGTKFTS</sequence>
<dbReference type="OrthoDB" id="2016903at2759"/>
<dbReference type="InterPro" id="IPR011330">
    <property type="entry name" value="Glyco_hydro/deAcase_b/a-brl"/>
</dbReference>
<feature type="domain" description="Glycoside hydrolase family 38 central" evidence="12">
    <location>
        <begin position="370"/>
        <end position="443"/>
    </location>
</feature>
<dbReference type="GO" id="GO:0004559">
    <property type="term" value="F:alpha-mannosidase activity"/>
    <property type="evidence" value="ECO:0007669"/>
    <property type="project" value="UniProtKB-EC"/>
</dbReference>
<dbReference type="InterPro" id="IPR048534">
    <property type="entry name" value="Man2a1-like_dom"/>
</dbReference>
<dbReference type="Pfam" id="PF07748">
    <property type="entry name" value="Glyco_hydro_38C"/>
    <property type="match status" value="1"/>
</dbReference>
<dbReference type="InterPro" id="IPR013780">
    <property type="entry name" value="Glyco_hydro_b"/>
</dbReference>
<evidence type="ECO:0000256" key="5">
    <source>
        <dbReference type="ARBA" id="ARBA00022729"/>
    </source>
</evidence>
<dbReference type="InterPro" id="IPR011013">
    <property type="entry name" value="Gal_mutarotase_sf_dom"/>
</dbReference>
<keyword evidence="9" id="KW-0325">Glycoprotein</keyword>
<dbReference type="PANTHER" id="PTHR11607">
    <property type="entry name" value="ALPHA-MANNOSIDASE"/>
    <property type="match status" value="1"/>
</dbReference>
<dbReference type="InterPro" id="IPR015341">
    <property type="entry name" value="Glyco_hydro_38_cen"/>
</dbReference>
<keyword evidence="7 11" id="KW-0862">Zinc</keyword>
<dbReference type="SUPFAM" id="SSF74650">
    <property type="entry name" value="Galactose mutarotase-like"/>
    <property type="match status" value="1"/>
</dbReference>
<proteinExistence type="inferred from homology"/>
<evidence type="ECO:0000256" key="1">
    <source>
        <dbReference type="ARBA" id="ARBA00000365"/>
    </source>
</evidence>
<evidence type="ECO:0000256" key="9">
    <source>
        <dbReference type="ARBA" id="ARBA00023180"/>
    </source>
</evidence>
<evidence type="ECO:0000313" key="13">
    <source>
        <dbReference type="EnsemblMetazoa" id="XP_001603702"/>
    </source>
</evidence>
<evidence type="ECO:0000256" key="2">
    <source>
        <dbReference type="ARBA" id="ARBA00009792"/>
    </source>
</evidence>
<keyword evidence="4 11" id="KW-0479">Metal-binding</keyword>
<dbReference type="Pfam" id="PF21260">
    <property type="entry name" value="Laman-like_dom"/>
    <property type="match status" value="1"/>
</dbReference>
<evidence type="ECO:0000256" key="11">
    <source>
        <dbReference type="RuleBase" id="RU361199"/>
    </source>
</evidence>
<accession>A0A7M7GDS8</accession>
<keyword evidence="5 11" id="KW-0732">Signal</keyword>
<dbReference type="CDD" id="cd10810">
    <property type="entry name" value="GH38N_AMII_LAM_like"/>
    <property type="match status" value="1"/>
</dbReference>
<dbReference type="InterPro" id="IPR028995">
    <property type="entry name" value="Glyco_hydro_57/38_cen_sf"/>
</dbReference>
<dbReference type="Pfam" id="PF01074">
    <property type="entry name" value="Glyco_hydro_38N"/>
    <property type="match status" value="1"/>
</dbReference>
<comment type="catalytic activity">
    <reaction evidence="1">
        <text>Hydrolysis of terminal, non-reducing alpha-D-mannose residues in alpha-D-mannosides.</text>
        <dbReference type="EC" id="3.2.1.24"/>
    </reaction>
</comment>
<dbReference type="FunFam" id="1.20.1270.50:FF:000002">
    <property type="entry name" value="Alpha-mannosidase"/>
    <property type="match status" value="1"/>
</dbReference>
<dbReference type="SUPFAM" id="SSF88713">
    <property type="entry name" value="Glycoside hydrolase/deacetylase"/>
    <property type="match status" value="1"/>
</dbReference>
<dbReference type="Gene3D" id="2.60.40.1180">
    <property type="entry name" value="Golgi alpha-mannosidase II"/>
    <property type="match status" value="1"/>
</dbReference>
<feature type="chain" id="PRO_5029943825" description="Alpha-mannosidase" evidence="11">
    <location>
        <begin position="24"/>
        <end position="1010"/>
    </location>
</feature>
<dbReference type="FunFam" id="1.20.1270.50:FF:000003">
    <property type="entry name" value="Alpha-mannosidase"/>
    <property type="match status" value="1"/>
</dbReference>
<evidence type="ECO:0000256" key="6">
    <source>
        <dbReference type="ARBA" id="ARBA00022801"/>
    </source>
</evidence>
<dbReference type="GO" id="GO:0006013">
    <property type="term" value="P:mannose metabolic process"/>
    <property type="evidence" value="ECO:0007669"/>
    <property type="project" value="InterPro"/>
</dbReference>
<dbReference type="PANTHER" id="PTHR11607:SF3">
    <property type="entry name" value="LYSOSOMAL ALPHA-MANNOSIDASE"/>
    <property type="match status" value="1"/>
</dbReference>
<keyword evidence="10 11" id="KW-0326">Glycosidase</keyword>
<keyword evidence="8" id="KW-1015">Disulfide bond</keyword>
<dbReference type="Gene3D" id="2.70.98.30">
    <property type="entry name" value="Golgi alpha-mannosidase II, domain 4"/>
    <property type="match status" value="1"/>
</dbReference>
<dbReference type="Gene3D" id="3.20.110.10">
    <property type="entry name" value="Glycoside hydrolase 38, N terminal domain"/>
    <property type="match status" value="1"/>
</dbReference>
<dbReference type="Pfam" id="PF09261">
    <property type="entry name" value="Alpha-mann_mid"/>
    <property type="match status" value="1"/>
</dbReference>
<dbReference type="InterPro" id="IPR000602">
    <property type="entry name" value="Glyco_hydro_38_N"/>
</dbReference>
<dbReference type="InterPro" id="IPR027291">
    <property type="entry name" value="Glyco_hydro_38_N_sf"/>
</dbReference>
<dbReference type="FunFam" id="3.20.110.10:FF:000001">
    <property type="entry name" value="Alpha-mannosidase"/>
    <property type="match status" value="1"/>
</dbReference>
<dbReference type="Proteomes" id="UP000002358">
    <property type="component" value="Chromosome 3"/>
</dbReference>
<dbReference type="Gene3D" id="1.20.1270.50">
    <property type="entry name" value="Glycoside hydrolase family 38, central domain"/>
    <property type="match status" value="2"/>
</dbReference>
<comment type="similarity">
    <text evidence="2 11">Belongs to the glycosyl hydrolase 38 family.</text>
</comment>
<evidence type="ECO:0000256" key="7">
    <source>
        <dbReference type="ARBA" id="ARBA00022833"/>
    </source>
</evidence>
<evidence type="ECO:0000256" key="8">
    <source>
        <dbReference type="ARBA" id="ARBA00023157"/>
    </source>
</evidence>
<dbReference type="SMR" id="A0A7M7GDS8"/>
<organism evidence="13 14">
    <name type="scientific">Nasonia vitripennis</name>
    <name type="common">Parasitic wasp</name>
    <dbReference type="NCBI Taxonomy" id="7425"/>
    <lineage>
        <taxon>Eukaryota</taxon>
        <taxon>Metazoa</taxon>
        <taxon>Ecdysozoa</taxon>
        <taxon>Arthropoda</taxon>
        <taxon>Hexapoda</taxon>
        <taxon>Insecta</taxon>
        <taxon>Pterygota</taxon>
        <taxon>Neoptera</taxon>
        <taxon>Endopterygota</taxon>
        <taxon>Hymenoptera</taxon>
        <taxon>Apocrita</taxon>
        <taxon>Proctotrupomorpha</taxon>
        <taxon>Chalcidoidea</taxon>
        <taxon>Pteromalidae</taxon>
        <taxon>Pteromalinae</taxon>
        <taxon>Nasonia</taxon>
    </lineage>
</organism>
<dbReference type="FunCoup" id="A0A7M7GDS8">
    <property type="interactions" value="123"/>
</dbReference>
<keyword evidence="14" id="KW-1185">Reference proteome</keyword>
<dbReference type="RefSeq" id="XP_001603702.3">
    <property type="nucleotide sequence ID" value="XM_001603652.6"/>
</dbReference>
<keyword evidence="6 11" id="KW-0378">Hydrolase</keyword>
<dbReference type="Pfam" id="PF17677">
    <property type="entry name" value="Glyco_hydro38C2"/>
    <property type="match status" value="1"/>
</dbReference>
<dbReference type="GeneID" id="100120019"/>
<dbReference type="InParanoid" id="A0A7M7GDS8"/>
<evidence type="ECO:0000256" key="3">
    <source>
        <dbReference type="ARBA" id="ARBA00012752"/>
    </source>
</evidence>
<reference evidence="13" key="1">
    <citation type="submission" date="2021-01" db="UniProtKB">
        <authorList>
            <consortium name="EnsemblMetazoa"/>
        </authorList>
    </citation>
    <scope>IDENTIFICATION</scope>
</reference>
<dbReference type="FunFam" id="2.70.98.30:FF:000003">
    <property type="entry name" value="Alpha-mannosidase"/>
    <property type="match status" value="1"/>
</dbReference>
<dbReference type="GO" id="GO:0046872">
    <property type="term" value="F:metal ion binding"/>
    <property type="evidence" value="ECO:0007669"/>
    <property type="project" value="UniProtKB-KW"/>
</dbReference>
<evidence type="ECO:0000256" key="4">
    <source>
        <dbReference type="ARBA" id="ARBA00022723"/>
    </source>
</evidence>
<dbReference type="EC" id="3.2.1.-" evidence="11"/>
<evidence type="ECO:0000313" key="14">
    <source>
        <dbReference type="Proteomes" id="UP000002358"/>
    </source>
</evidence>
<dbReference type="SMART" id="SM00872">
    <property type="entry name" value="Alpha-mann_mid"/>
    <property type="match status" value="1"/>
</dbReference>
<feature type="signal peptide" evidence="11">
    <location>
        <begin position="1"/>
        <end position="23"/>
    </location>
</feature>
<dbReference type="KEGG" id="nvi:100120019"/>
<dbReference type="InterPro" id="IPR050843">
    <property type="entry name" value="Glycosyl_Hydrlase_38"/>
</dbReference>
<dbReference type="InterPro" id="IPR041147">
    <property type="entry name" value="GH38_C"/>
</dbReference>
<comment type="cofactor">
    <cofactor evidence="11">
        <name>Zn(2+)</name>
        <dbReference type="ChEBI" id="CHEBI:29105"/>
    </cofactor>
    <text evidence="11">Binds 1 zinc ion per subunit.</text>
</comment>
<dbReference type="GO" id="GO:0030246">
    <property type="term" value="F:carbohydrate binding"/>
    <property type="evidence" value="ECO:0007669"/>
    <property type="project" value="InterPro"/>
</dbReference>
<dbReference type="InterPro" id="IPR037094">
    <property type="entry name" value="Glyco_hydro_38_cen_sf"/>
</dbReference>
<dbReference type="CTD" id="34437"/>
<dbReference type="AlphaFoldDB" id="A0A7M7GDS8"/>
<dbReference type="GO" id="GO:0005764">
    <property type="term" value="C:lysosome"/>
    <property type="evidence" value="ECO:0007669"/>
    <property type="project" value="TreeGrafter"/>
</dbReference>
<dbReference type="FunFam" id="2.60.40.1180:FF:000018">
    <property type="entry name" value="Alpha-mannosidase"/>
    <property type="match status" value="1"/>
</dbReference>
<dbReference type="EnsemblMetazoa" id="XM_001603652">
    <property type="protein sequence ID" value="XP_001603702"/>
    <property type="gene ID" value="LOC100120019"/>
</dbReference>
<evidence type="ECO:0000259" key="12">
    <source>
        <dbReference type="SMART" id="SM00872"/>
    </source>
</evidence>
<dbReference type="SUPFAM" id="SSF88688">
    <property type="entry name" value="Families 57/38 glycoside transferase middle domain"/>
    <property type="match status" value="1"/>
</dbReference>
<evidence type="ECO:0000256" key="10">
    <source>
        <dbReference type="ARBA" id="ARBA00023295"/>
    </source>
</evidence>